<organism evidence="1 2">
    <name type="scientific">Rhizopogon vesiculosus</name>
    <dbReference type="NCBI Taxonomy" id="180088"/>
    <lineage>
        <taxon>Eukaryota</taxon>
        <taxon>Fungi</taxon>
        <taxon>Dikarya</taxon>
        <taxon>Basidiomycota</taxon>
        <taxon>Agaricomycotina</taxon>
        <taxon>Agaricomycetes</taxon>
        <taxon>Agaricomycetidae</taxon>
        <taxon>Boletales</taxon>
        <taxon>Suillineae</taxon>
        <taxon>Rhizopogonaceae</taxon>
        <taxon>Rhizopogon</taxon>
    </lineage>
</organism>
<proteinExistence type="predicted"/>
<dbReference type="Proteomes" id="UP000183567">
    <property type="component" value="Unassembled WGS sequence"/>
</dbReference>
<feature type="non-terminal residue" evidence="1">
    <location>
        <position position="10"/>
    </location>
</feature>
<evidence type="ECO:0000313" key="1">
    <source>
        <dbReference type="EMBL" id="OJA21035.1"/>
    </source>
</evidence>
<comment type="caution">
    <text evidence="1">The sequence shown here is derived from an EMBL/GenBank/DDBJ whole genome shotgun (WGS) entry which is preliminary data.</text>
</comment>
<sequence>MLQEPAVHPP</sequence>
<name>A0A1J8QMD1_9AGAM</name>
<dbReference type="EMBL" id="LVVM01000303">
    <property type="protein sequence ID" value="OJA21035.1"/>
    <property type="molecule type" value="Genomic_DNA"/>
</dbReference>
<accession>A0A1J8QMD1</accession>
<keyword evidence="2" id="KW-1185">Reference proteome</keyword>
<protein>
    <submittedName>
        <fullName evidence="1">Uncharacterized protein</fullName>
    </submittedName>
</protein>
<gene>
    <name evidence="1" type="ORF">AZE42_05534</name>
</gene>
<evidence type="ECO:0000313" key="2">
    <source>
        <dbReference type="Proteomes" id="UP000183567"/>
    </source>
</evidence>
<reference evidence="1 2" key="1">
    <citation type="submission" date="2016-03" db="EMBL/GenBank/DDBJ databases">
        <title>Comparative genomics of the ectomycorrhizal sister species Rhizopogon vinicolor and Rhizopogon vesiculosus (Basidiomycota: Boletales) reveals a divergence of the mating type B locus.</title>
        <authorList>
            <person name="Mujic A.B."/>
            <person name="Kuo A."/>
            <person name="Tritt A."/>
            <person name="Lipzen A."/>
            <person name="Chen C."/>
            <person name="Johnson J."/>
            <person name="Sharma A."/>
            <person name="Barry K."/>
            <person name="Grigoriev I.V."/>
            <person name="Spatafora J.W."/>
        </authorList>
    </citation>
    <scope>NUCLEOTIDE SEQUENCE [LARGE SCALE GENOMIC DNA]</scope>
    <source>
        <strain evidence="1 2">AM-OR11-056</strain>
    </source>
</reference>